<gene>
    <name evidence="1" type="ORF">E8E13_005613</name>
</gene>
<organism evidence="1 2">
    <name type="scientific">Curvularia kusanoi</name>
    <name type="common">Cochliobolus kusanoi</name>
    <dbReference type="NCBI Taxonomy" id="90978"/>
    <lineage>
        <taxon>Eukaryota</taxon>
        <taxon>Fungi</taxon>
        <taxon>Dikarya</taxon>
        <taxon>Ascomycota</taxon>
        <taxon>Pezizomycotina</taxon>
        <taxon>Dothideomycetes</taxon>
        <taxon>Pleosporomycetidae</taxon>
        <taxon>Pleosporales</taxon>
        <taxon>Pleosporineae</taxon>
        <taxon>Pleosporaceae</taxon>
        <taxon>Curvularia</taxon>
    </lineage>
</organism>
<sequence length="238" mass="26704">MSDSPRLRLSAPVYHTRHYFQSDPVLATKIISLVNDAFARSKKLDPVKWGEDPHARFTDTDMYLDMLGPDGIVAVLFDEDTRDRKVVATAAAIPWRGGWKKEGAGTEEGWEIKAVAVDGDSRYLRRGLAMQLYKFLEQSLIINSRCSGVSTTGRPFQQRDQLILWILAAECINGVYWRKRGYELVRKEVHQAPTWGVLTSFEMVVLQKVVPFELSKSGSAVDSAIRSDAATSIDVEVP</sequence>
<dbReference type="OrthoDB" id="3745836at2759"/>
<name>A0A9P4T8X1_CURKU</name>
<evidence type="ECO:0000313" key="2">
    <source>
        <dbReference type="Proteomes" id="UP000801428"/>
    </source>
</evidence>
<accession>A0A9P4T8X1</accession>
<dbReference type="SUPFAM" id="SSF55729">
    <property type="entry name" value="Acyl-CoA N-acyltransferases (Nat)"/>
    <property type="match status" value="1"/>
</dbReference>
<dbReference type="EMBL" id="SWKU01000020">
    <property type="protein sequence ID" value="KAF2998232.1"/>
    <property type="molecule type" value="Genomic_DNA"/>
</dbReference>
<dbReference type="InterPro" id="IPR016181">
    <property type="entry name" value="Acyl_CoA_acyltransferase"/>
</dbReference>
<comment type="caution">
    <text evidence="1">The sequence shown here is derived from an EMBL/GenBank/DDBJ whole genome shotgun (WGS) entry which is preliminary data.</text>
</comment>
<keyword evidence="2" id="KW-1185">Reference proteome</keyword>
<reference evidence="1" key="1">
    <citation type="submission" date="2019-04" db="EMBL/GenBank/DDBJ databases">
        <title>Sequencing of skin fungus with MAO and IRED activity.</title>
        <authorList>
            <person name="Marsaioli A.J."/>
            <person name="Bonatto J.M.C."/>
            <person name="Reis Junior O."/>
        </authorList>
    </citation>
    <scope>NUCLEOTIDE SEQUENCE</scope>
    <source>
        <strain evidence="1">30M1</strain>
    </source>
</reference>
<dbReference type="AlphaFoldDB" id="A0A9P4T8X1"/>
<dbReference type="Proteomes" id="UP000801428">
    <property type="component" value="Unassembled WGS sequence"/>
</dbReference>
<evidence type="ECO:0000313" key="1">
    <source>
        <dbReference type="EMBL" id="KAF2998232.1"/>
    </source>
</evidence>
<protein>
    <submittedName>
        <fullName evidence="1">Uncharacterized protein</fullName>
    </submittedName>
</protein>
<proteinExistence type="predicted"/>